<keyword evidence="2" id="KW-0808">Transferase</keyword>
<dbReference type="GO" id="GO:0016757">
    <property type="term" value="F:glycosyltransferase activity"/>
    <property type="evidence" value="ECO:0007669"/>
    <property type="project" value="UniProtKB-KW"/>
</dbReference>
<dbReference type="Proteomes" id="UP001258945">
    <property type="component" value="Unassembled WGS sequence"/>
</dbReference>
<dbReference type="SUPFAM" id="SSF53448">
    <property type="entry name" value="Nucleotide-diphospho-sugar transferases"/>
    <property type="match status" value="1"/>
</dbReference>
<feature type="transmembrane region" description="Helical" evidence="1">
    <location>
        <begin position="309"/>
        <end position="328"/>
    </location>
</feature>
<dbReference type="Pfam" id="PF13641">
    <property type="entry name" value="Glyco_tranf_2_3"/>
    <property type="match status" value="1"/>
</dbReference>
<dbReference type="CDD" id="cd00761">
    <property type="entry name" value="Glyco_tranf_GTA_type"/>
    <property type="match status" value="1"/>
</dbReference>
<accession>A0ABU3MGS2</accession>
<dbReference type="EMBL" id="JAVVDO010000021">
    <property type="protein sequence ID" value="MDT8332022.1"/>
    <property type="molecule type" value="Genomic_DNA"/>
</dbReference>
<dbReference type="PANTHER" id="PTHR43646">
    <property type="entry name" value="GLYCOSYLTRANSFERASE"/>
    <property type="match status" value="1"/>
</dbReference>
<protein>
    <submittedName>
        <fullName evidence="2">Glycosyltransferase family A protein</fullName>
        <ecNumber evidence="2">2.4.-.-</ecNumber>
    </submittedName>
</protein>
<dbReference type="InterPro" id="IPR029044">
    <property type="entry name" value="Nucleotide-diphossugar_trans"/>
</dbReference>
<evidence type="ECO:0000313" key="2">
    <source>
        <dbReference type="EMBL" id="MDT8332022.1"/>
    </source>
</evidence>
<comment type="caution">
    <text evidence="2">The sequence shown here is derived from an EMBL/GenBank/DDBJ whole genome shotgun (WGS) entry which is preliminary data.</text>
</comment>
<organism evidence="2 3">
    <name type="scientific">Roseomonas gilardii</name>
    <dbReference type="NCBI Taxonomy" id="257708"/>
    <lineage>
        <taxon>Bacteria</taxon>
        <taxon>Pseudomonadati</taxon>
        <taxon>Pseudomonadota</taxon>
        <taxon>Alphaproteobacteria</taxon>
        <taxon>Acetobacterales</taxon>
        <taxon>Roseomonadaceae</taxon>
        <taxon>Roseomonas</taxon>
    </lineage>
</organism>
<keyword evidence="1" id="KW-0812">Transmembrane</keyword>
<keyword evidence="1" id="KW-1133">Transmembrane helix</keyword>
<keyword evidence="2" id="KW-0328">Glycosyltransferase</keyword>
<reference evidence="2 3" key="1">
    <citation type="journal article" date="2019" name="Microb. Pathog.">
        <title>Comparison of VITEK 2, MALDI-TOF MS, 16S rRNA gene sequencing, and whole-genome sequencing for identification of Roseomonas mucosa.</title>
        <authorList>
            <person name="Rudolph W.W."/>
            <person name="Gunzer F."/>
            <person name="Trauth M."/>
            <person name="Bunk B."/>
            <person name="Bigge R."/>
            <person name="Schrottner P."/>
        </authorList>
    </citation>
    <scope>NUCLEOTIDE SEQUENCE [LARGE SCALE GENOMIC DNA]</scope>
    <source>
        <strain evidence="2 3">DSM 103800</strain>
    </source>
</reference>
<gene>
    <name evidence="2" type="ORF">RQ831_13245</name>
</gene>
<proteinExistence type="predicted"/>
<evidence type="ECO:0000256" key="1">
    <source>
        <dbReference type="SAM" id="Phobius"/>
    </source>
</evidence>
<keyword evidence="3" id="KW-1185">Reference proteome</keyword>
<sequence>MSLSLFLQVLALALVLFPVGMALLNAILLPRPKAPDRGTEPAGELVSILIPARDEAAHIAACVQAALASAGVAVEVLVMDDGSRDGTAAIVEALAERDPRLRLRLLRAPPLPPGWTGKVHACARLAEAARGGHLLFIDADVRLAPQAAAALADHARRHRLALASGVPRQEIGTLGEALTVPAINLLMLGYLPGAGRAFTRHPALAAACGQLILVEAGAYRASGGHAALRGVLHDGLALARRLRAAGHRTEVVAGAHLATCRMYRGFRESWNGFLKNAREGMATPLGLPVWTVVLLGGHVLPWLLLPAPLAGLALLLGYALRGLITWMSREPSWTIPLHPATVLVALAIQWTALVRSALGHRAAWKGRAYSAGGGAFE</sequence>
<dbReference type="EC" id="2.4.-.-" evidence="2"/>
<dbReference type="PANTHER" id="PTHR43646:SF3">
    <property type="entry name" value="SLR1566 PROTEIN"/>
    <property type="match status" value="1"/>
</dbReference>
<name>A0ABU3MGS2_9PROT</name>
<dbReference type="Gene3D" id="3.90.550.10">
    <property type="entry name" value="Spore Coat Polysaccharide Biosynthesis Protein SpsA, Chain A"/>
    <property type="match status" value="1"/>
</dbReference>
<keyword evidence="1" id="KW-0472">Membrane</keyword>
<dbReference type="RefSeq" id="WP_314282581.1">
    <property type="nucleotide sequence ID" value="NZ_JAVVDO010000021.1"/>
</dbReference>
<evidence type="ECO:0000313" key="3">
    <source>
        <dbReference type="Proteomes" id="UP001258945"/>
    </source>
</evidence>
<feature type="transmembrane region" description="Helical" evidence="1">
    <location>
        <begin position="340"/>
        <end position="358"/>
    </location>
</feature>